<accession>A0AAV7CBZ1</accession>
<proteinExistence type="predicted"/>
<comment type="caution">
    <text evidence="1">The sequence shown here is derived from an EMBL/GenBank/DDBJ whole genome shotgun (WGS) entry which is preliminary data.</text>
</comment>
<sequence length="81" mass="9308">MKPGSLKENYNCNNPHLPSNPLQKTSFWHNTQHRSFCGNYAHVDKFIVYCAPTLISLTSAISTLYTRRFQFNAQSCQNPDN</sequence>
<evidence type="ECO:0000313" key="1">
    <source>
        <dbReference type="EMBL" id="KAG8582121.1"/>
    </source>
</evidence>
<reference evidence="1" key="1">
    <citation type="thesis" date="2020" institute="ProQuest LLC" country="789 East Eisenhower Parkway, Ann Arbor, MI, USA">
        <title>Comparative Genomics and Chromosome Evolution.</title>
        <authorList>
            <person name="Mudd A.B."/>
        </authorList>
    </citation>
    <scope>NUCLEOTIDE SEQUENCE</scope>
    <source>
        <strain evidence="1">237g6f4</strain>
        <tissue evidence="1">Blood</tissue>
    </source>
</reference>
<evidence type="ECO:0000313" key="2">
    <source>
        <dbReference type="Proteomes" id="UP000824782"/>
    </source>
</evidence>
<keyword evidence="2" id="KW-1185">Reference proteome</keyword>
<name>A0AAV7CBZ1_ENGPU</name>
<dbReference type="Proteomes" id="UP000824782">
    <property type="component" value="Unassembled WGS sequence"/>
</dbReference>
<dbReference type="EMBL" id="WNYA01000003">
    <property type="protein sequence ID" value="KAG8582121.1"/>
    <property type="molecule type" value="Genomic_DNA"/>
</dbReference>
<protein>
    <submittedName>
        <fullName evidence="1">Uncharacterized protein</fullName>
    </submittedName>
</protein>
<dbReference type="AlphaFoldDB" id="A0AAV7CBZ1"/>
<gene>
    <name evidence="1" type="ORF">GDO81_007927</name>
</gene>
<organism evidence="1 2">
    <name type="scientific">Engystomops pustulosus</name>
    <name type="common">Tungara frog</name>
    <name type="synonym">Physalaemus pustulosus</name>
    <dbReference type="NCBI Taxonomy" id="76066"/>
    <lineage>
        <taxon>Eukaryota</taxon>
        <taxon>Metazoa</taxon>
        <taxon>Chordata</taxon>
        <taxon>Craniata</taxon>
        <taxon>Vertebrata</taxon>
        <taxon>Euteleostomi</taxon>
        <taxon>Amphibia</taxon>
        <taxon>Batrachia</taxon>
        <taxon>Anura</taxon>
        <taxon>Neobatrachia</taxon>
        <taxon>Hyloidea</taxon>
        <taxon>Leptodactylidae</taxon>
        <taxon>Leiuperinae</taxon>
        <taxon>Engystomops</taxon>
    </lineage>
</organism>